<dbReference type="AlphaFoldDB" id="A0A317JMY4"/>
<evidence type="ECO:0000313" key="2">
    <source>
        <dbReference type="Proteomes" id="UP000246104"/>
    </source>
</evidence>
<dbReference type="Proteomes" id="UP000246104">
    <property type="component" value="Unassembled WGS sequence"/>
</dbReference>
<evidence type="ECO:0000313" key="1">
    <source>
        <dbReference type="EMBL" id="PWU22742.1"/>
    </source>
</evidence>
<proteinExistence type="predicted"/>
<comment type="caution">
    <text evidence="1">The sequence shown here is derived from an EMBL/GenBank/DDBJ whole genome shotgun (WGS) entry which is preliminary data.</text>
</comment>
<gene>
    <name evidence="1" type="ORF">C5B42_05115</name>
</gene>
<name>A0A317JMY4_9BACT</name>
<sequence>MENHVSDADQECDKLQRFYTLQQLYKKIVSDTASPEERQQFSKLKDEFIADFTPISADCDQQLADQYHNFSHAVLSLLHVLP</sequence>
<dbReference type="EMBL" id="PSRQ01000057">
    <property type="protein sequence ID" value="PWU22742.1"/>
    <property type="molecule type" value="Genomic_DNA"/>
</dbReference>
<reference evidence="1 2" key="1">
    <citation type="submission" date="2018-02" db="EMBL/GenBank/DDBJ databases">
        <title>Genomic Reconstructions from Amazon Rainforest and Pasture Soil Reveal Novel Insights into the Physiology of Candidate Phyla in Tropical Sites.</title>
        <authorList>
            <person name="Kroeger M.E."/>
            <person name="Delmont T."/>
            <person name="Eren A.M."/>
            <person name="Guo J."/>
            <person name="Meyer K.M."/>
            <person name="Khan K."/>
            <person name="Rodrigues J.L.M."/>
            <person name="Bohannan B.J.M."/>
            <person name="Tringe S."/>
            <person name="Borges C.D."/>
            <person name="Tiedje J."/>
            <person name="Tsai S.M."/>
            <person name="Nusslein K."/>
        </authorList>
    </citation>
    <scope>NUCLEOTIDE SEQUENCE [LARGE SCALE GENOMIC DNA]</scope>
    <source>
        <strain evidence="1">Amazon FNV 2010 28 9</strain>
    </source>
</reference>
<accession>A0A317JMY4</accession>
<organism evidence="1 2">
    <name type="scientific">Candidatus Cerribacteria bacterium 'Amazon FNV 2010 28 9'</name>
    <dbReference type="NCBI Taxonomy" id="2081795"/>
    <lineage>
        <taxon>Bacteria</taxon>
        <taxon>Candidatus Cerribacteria</taxon>
    </lineage>
</organism>
<protein>
    <submittedName>
        <fullName evidence="1">Uncharacterized protein</fullName>
    </submittedName>
</protein>